<protein>
    <recommendedName>
        <fullName evidence="4">Ig-like domain-containing protein</fullName>
    </recommendedName>
</protein>
<evidence type="ECO:0000256" key="1">
    <source>
        <dbReference type="SAM" id="SignalP"/>
    </source>
</evidence>
<accession>A0A1G9I4M7</accession>
<gene>
    <name evidence="2" type="ORF">SAMN05421869_12382</name>
</gene>
<keyword evidence="1" id="KW-0732">Signal</keyword>
<sequence>MRRLLTAIVVAAAAVMCLSPSPAGASTQMLGPSTNVCANAPIPTGSMPTAYFDWYQCGQPGTIYYNAKTIKVISDTPSGGTVTTCITPPPPAGFYATALSYSYNCEISKTPNGVLNNQQTLTNLNGLPSGRTLVICGVQSAPPGWTVVAVVQTYLCVYARGGGVGDNAVSIRKL</sequence>
<organism evidence="2 3">
    <name type="scientific">Nonomuraea jiangxiensis</name>
    <dbReference type="NCBI Taxonomy" id="633440"/>
    <lineage>
        <taxon>Bacteria</taxon>
        <taxon>Bacillati</taxon>
        <taxon>Actinomycetota</taxon>
        <taxon>Actinomycetes</taxon>
        <taxon>Streptosporangiales</taxon>
        <taxon>Streptosporangiaceae</taxon>
        <taxon>Nonomuraea</taxon>
    </lineage>
</organism>
<keyword evidence="3" id="KW-1185">Reference proteome</keyword>
<evidence type="ECO:0000313" key="2">
    <source>
        <dbReference type="EMBL" id="SDL20210.1"/>
    </source>
</evidence>
<dbReference type="Proteomes" id="UP000199202">
    <property type="component" value="Unassembled WGS sequence"/>
</dbReference>
<dbReference type="OrthoDB" id="3526425at2"/>
<dbReference type="RefSeq" id="WP_143044040.1">
    <property type="nucleotide sequence ID" value="NZ_FNDJ01000023.1"/>
</dbReference>
<dbReference type="AlphaFoldDB" id="A0A1G9I4M7"/>
<evidence type="ECO:0000313" key="3">
    <source>
        <dbReference type="Proteomes" id="UP000199202"/>
    </source>
</evidence>
<proteinExistence type="predicted"/>
<name>A0A1G9I4M7_9ACTN</name>
<feature type="chain" id="PRO_5011736007" description="Ig-like domain-containing protein" evidence="1">
    <location>
        <begin position="26"/>
        <end position="174"/>
    </location>
</feature>
<feature type="signal peptide" evidence="1">
    <location>
        <begin position="1"/>
        <end position="25"/>
    </location>
</feature>
<evidence type="ECO:0008006" key="4">
    <source>
        <dbReference type="Google" id="ProtNLM"/>
    </source>
</evidence>
<reference evidence="2 3" key="1">
    <citation type="submission" date="2016-10" db="EMBL/GenBank/DDBJ databases">
        <authorList>
            <person name="de Groot N.N."/>
        </authorList>
    </citation>
    <scope>NUCLEOTIDE SEQUENCE [LARGE SCALE GENOMIC DNA]</scope>
    <source>
        <strain evidence="2 3">CGMCC 4.6533</strain>
    </source>
</reference>
<dbReference type="EMBL" id="FNDJ01000023">
    <property type="protein sequence ID" value="SDL20210.1"/>
    <property type="molecule type" value="Genomic_DNA"/>
</dbReference>